<dbReference type="Proteomes" id="UP001438707">
    <property type="component" value="Unassembled WGS sequence"/>
</dbReference>
<feature type="transmembrane region" description="Helical" evidence="8">
    <location>
        <begin position="137"/>
        <end position="154"/>
    </location>
</feature>
<feature type="transmembrane region" description="Helical" evidence="8">
    <location>
        <begin position="255"/>
        <end position="272"/>
    </location>
</feature>
<feature type="transmembrane region" description="Helical" evidence="8">
    <location>
        <begin position="284"/>
        <end position="304"/>
    </location>
</feature>
<feature type="transmembrane region" description="Helical" evidence="8">
    <location>
        <begin position="399"/>
        <end position="417"/>
    </location>
</feature>
<keyword evidence="5 8" id="KW-1133">Transmembrane helix</keyword>
<comment type="caution">
    <text evidence="10">The sequence shown here is derived from an EMBL/GenBank/DDBJ whole genome shotgun (WGS) entry which is preliminary data.</text>
</comment>
<dbReference type="GO" id="GO:0045492">
    <property type="term" value="P:xylan biosynthetic process"/>
    <property type="evidence" value="ECO:0007669"/>
    <property type="project" value="TreeGrafter"/>
</dbReference>
<name>A0AAW1QN97_9CHLO</name>
<feature type="transmembrane region" description="Helical" evidence="8">
    <location>
        <begin position="231"/>
        <end position="249"/>
    </location>
</feature>
<evidence type="ECO:0000256" key="2">
    <source>
        <dbReference type="ARBA" id="ARBA00010666"/>
    </source>
</evidence>
<dbReference type="PANTHER" id="PTHR13533">
    <property type="entry name" value="N-ACETYLNEURAMINATE 9-O-ACETYLTRANSFERASE"/>
    <property type="match status" value="1"/>
</dbReference>
<evidence type="ECO:0000256" key="4">
    <source>
        <dbReference type="ARBA" id="ARBA00022692"/>
    </source>
</evidence>
<evidence type="ECO:0000256" key="5">
    <source>
        <dbReference type="ARBA" id="ARBA00022989"/>
    </source>
</evidence>
<evidence type="ECO:0000256" key="3">
    <source>
        <dbReference type="ARBA" id="ARBA00022679"/>
    </source>
</evidence>
<dbReference type="AlphaFoldDB" id="A0AAW1QN97"/>
<dbReference type="InterPro" id="IPR012419">
    <property type="entry name" value="Cas1_AcylTrans_dom"/>
</dbReference>
<dbReference type="EMBL" id="JALJOS010000029">
    <property type="protein sequence ID" value="KAK9822933.1"/>
    <property type="molecule type" value="Genomic_DNA"/>
</dbReference>
<sequence>MDPGAATPLLASTVSPGQVAVGLAYVTFILLWLYSELLAYRQRERSAHADGKHDPEQQSLANGQANGEVPPAADAVQVLPMTKSGFARCLQLDQKTLLANREYLKAGAEFGTILFWYYVADRTTVFPEHAKSYSRDVMGFIFLGLTLVAFATSLKKAKAPVLLNRQQTEEWKGWMQVLFLLYHYFEAREVYNAIRVFIAGYVWMTGYGNFLYYYKTKDFSFGRFCQMMWRLNFLVIMTCLVLQNSYMLYYICPMHTLFTIMVYGCLGIYSKVNSSPAGILTKFALCFLTVYICWDIKPVFYAIWTPLSPIMGYIDPRRPSNDQMFEWYFRSSLDRYVWIHGMMIAYLHPFADAFLQRVDSWPLRSRWAVRGMLLAGVAGGFTMWYQLVYMLPKVEYNKVHPYTSWIPITLWCMLRNLLPSMRTFSLSLYGWLGCITLETYISQFHTWLSTGIPNGQPKMLLAFFPAQYPLLNFAGVTAVYVYVSYRLFLLTNTLKSAVIPAKVGPLLWRNFAIFGLASAFLYITALILVHIIPFTPFMSPILAPRTV</sequence>
<dbReference type="GO" id="GO:0005794">
    <property type="term" value="C:Golgi apparatus"/>
    <property type="evidence" value="ECO:0007669"/>
    <property type="project" value="TreeGrafter"/>
</dbReference>
<feature type="transmembrane region" description="Helical" evidence="8">
    <location>
        <begin position="468"/>
        <end position="490"/>
    </location>
</feature>
<feature type="transmembrane region" description="Helical" evidence="8">
    <location>
        <begin position="190"/>
        <end position="210"/>
    </location>
</feature>
<evidence type="ECO:0000256" key="8">
    <source>
        <dbReference type="SAM" id="Phobius"/>
    </source>
</evidence>
<comment type="subcellular location">
    <subcellularLocation>
        <location evidence="1">Membrane</location>
        <topology evidence="1">Multi-pass membrane protein</topology>
    </subcellularLocation>
</comment>
<evidence type="ECO:0000256" key="1">
    <source>
        <dbReference type="ARBA" id="ARBA00004141"/>
    </source>
</evidence>
<proteinExistence type="inferred from homology"/>
<dbReference type="PANTHER" id="PTHR13533:SF1">
    <property type="entry name" value="N-ACETYLNEURAMINATE 9-O-ACETYLTRANSFERASE"/>
    <property type="match status" value="1"/>
</dbReference>
<organism evidence="10 11">
    <name type="scientific">Apatococcus lobatus</name>
    <dbReference type="NCBI Taxonomy" id="904363"/>
    <lineage>
        <taxon>Eukaryota</taxon>
        <taxon>Viridiplantae</taxon>
        <taxon>Chlorophyta</taxon>
        <taxon>core chlorophytes</taxon>
        <taxon>Trebouxiophyceae</taxon>
        <taxon>Chlorellales</taxon>
        <taxon>Chlorellaceae</taxon>
        <taxon>Apatococcus</taxon>
    </lineage>
</organism>
<keyword evidence="4 8" id="KW-0812">Transmembrane</keyword>
<keyword evidence="6 8" id="KW-0472">Membrane</keyword>
<dbReference type="GO" id="GO:0016407">
    <property type="term" value="F:acetyltransferase activity"/>
    <property type="evidence" value="ECO:0007669"/>
    <property type="project" value="TreeGrafter"/>
</dbReference>
<feature type="transmembrane region" description="Helical" evidence="8">
    <location>
        <begin position="336"/>
        <end position="355"/>
    </location>
</feature>
<feature type="transmembrane region" description="Helical" evidence="8">
    <location>
        <begin position="429"/>
        <end position="448"/>
    </location>
</feature>
<reference evidence="10 11" key="1">
    <citation type="journal article" date="2024" name="Nat. Commun.">
        <title>Phylogenomics reveals the evolutionary origins of lichenization in chlorophyte algae.</title>
        <authorList>
            <person name="Puginier C."/>
            <person name="Libourel C."/>
            <person name="Otte J."/>
            <person name="Skaloud P."/>
            <person name="Haon M."/>
            <person name="Grisel S."/>
            <person name="Petersen M."/>
            <person name="Berrin J.G."/>
            <person name="Delaux P.M."/>
            <person name="Dal Grande F."/>
            <person name="Keller J."/>
        </authorList>
    </citation>
    <scope>NUCLEOTIDE SEQUENCE [LARGE SCALE GENOMIC DNA]</scope>
    <source>
        <strain evidence="10 11">SAG 2145</strain>
    </source>
</reference>
<gene>
    <name evidence="10" type="ORF">WJX74_005775</name>
</gene>
<keyword evidence="7" id="KW-0325">Glycoprotein</keyword>
<dbReference type="GO" id="GO:0009834">
    <property type="term" value="P:plant-type secondary cell wall biogenesis"/>
    <property type="evidence" value="ECO:0007669"/>
    <property type="project" value="TreeGrafter"/>
</dbReference>
<evidence type="ECO:0000313" key="10">
    <source>
        <dbReference type="EMBL" id="KAK9822933.1"/>
    </source>
</evidence>
<keyword evidence="3" id="KW-0808">Transferase</keyword>
<evidence type="ECO:0000256" key="7">
    <source>
        <dbReference type="ARBA" id="ARBA00023180"/>
    </source>
</evidence>
<evidence type="ECO:0000256" key="6">
    <source>
        <dbReference type="ARBA" id="ARBA00023136"/>
    </source>
</evidence>
<dbReference type="GO" id="GO:0016020">
    <property type="term" value="C:membrane"/>
    <property type="evidence" value="ECO:0007669"/>
    <property type="project" value="UniProtKB-SubCell"/>
</dbReference>
<feature type="domain" description="Cas1p 10 TM acyl transferase" evidence="9">
    <location>
        <begin position="100"/>
        <end position="502"/>
    </location>
</feature>
<feature type="transmembrane region" description="Helical" evidence="8">
    <location>
        <begin position="367"/>
        <end position="387"/>
    </location>
</feature>
<dbReference type="GO" id="GO:0010411">
    <property type="term" value="P:xyloglucan metabolic process"/>
    <property type="evidence" value="ECO:0007669"/>
    <property type="project" value="TreeGrafter"/>
</dbReference>
<feature type="transmembrane region" description="Helical" evidence="8">
    <location>
        <begin position="20"/>
        <end position="40"/>
    </location>
</feature>
<accession>A0AAW1QN97</accession>
<evidence type="ECO:0000313" key="11">
    <source>
        <dbReference type="Proteomes" id="UP001438707"/>
    </source>
</evidence>
<keyword evidence="11" id="KW-1185">Reference proteome</keyword>
<feature type="transmembrane region" description="Helical" evidence="8">
    <location>
        <begin position="511"/>
        <end position="532"/>
    </location>
</feature>
<protein>
    <recommendedName>
        <fullName evidence="9">Cas1p 10 TM acyl transferase domain-containing protein</fullName>
    </recommendedName>
</protein>
<dbReference type="Pfam" id="PF07779">
    <property type="entry name" value="Cas1_AcylT"/>
    <property type="match status" value="1"/>
</dbReference>
<comment type="similarity">
    <text evidence="2">Belongs to the PC-esterase family. CASD1 subfamily.</text>
</comment>
<evidence type="ECO:0000259" key="9">
    <source>
        <dbReference type="Pfam" id="PF07779"/>
    </source>
</evidence>